<dbReference type="Proteomes" id="UP000471126">
    <property type="component" value="Unassembled WGS sequence"/>
</dbReference>
<dbReference type="EMBL" id="JAAGWE010000010">
    <property type="protein sequence ID" value="NEM05381.1"/>
    <property type="molecule type" value="Genomic_DNA"/>
</dbReference>
<evidence type="ECO:0000256" key="1">
    <source>
        <dbReference type="SAM" id="MobiDB-lite"/>
    </source>
</evidence>
<dbReference type="RefSeq" id="WP_163475571.1">
    <property type="nucleotide sequence ID" value="NZ_JAAGWE010000010.1"/>
</dbReference>
<dbReference type="AlphaFoldDB" id="A0A6P0GAZ8"/>
<feature type="compositionally biased region" description="Basic and acidic residues" evidence="1">
    <location>
        <begin position="1"/>
        <end position="15"/>
    </location>
</feature>
<feature type="region of interest" description="Disordered" evidence="1">
    <location>
        <begin position="1"/>
        <end position="20"/>
    </location>
</feature>
<protein>
    <submittedName>
        <fullName evidence="2">Uncharacterized protein</fullName>
    </submittedName>
</protein>
<accession>A0A6P0GAZ8</accession>
<name>A0A6P0GAZ8_9ACTN</name>
<gene>
    <name evidence="2" type="ORF">GCU54_05010</name>
</gene>
<comment type="caution">
    <text evidence="2">The sequence shown here is derived from an EMBL/GenBank/DDBJ whole genome shotgun (WGS) entry which is preliminary data.</text>
</comment>
<organism evidence="2 3">
    <name type="scientific">Geodermatophilus normandii</name>
    <dbReference type="NCBI Taxonomy" id="1137989"/>
    <lineage>
        <taxon>Bacteria</taxon>
        <taxon>Bacillati</taxon>
        <taxon>Actinomycetota</taxon>
        <taxon>Actinomycetes</taxon>
        <taxon>Geodermatophilales</taxon>
        <taxon>Geodermatophilaceae</taxon>
        <taxon>Geodermatophilus</taxon>
    </lineage>
</organism>
<reference evidence="2 3" key="1">
    <citation type="submission" date="2019-12" db="EMBL/GenBank/DDBJ databases">
        <title>WGS of CPCC 203550 I12A-02606.</title>
        <authorList>
            <person name="Jiang Z."/>
        </authorList>
    </citation>
    <scope>NUCLEOTIDE SEQUENCE [LARGE SCALE GENOMIC DNA]</scope>
    <source>
        <strain evidence="2 3">I12A-02606</strain>
    </source>
</reference>
<evidence type="ECO:0000313" key="2">
    <source>
        <dbReference type="EMBL" id="NEM05381.1"/>
    </source>
</evidence>
<sequence>MPDLRRCPGADHRPPPEGGSCACGMVTRVPARRSVSQDPLRQLLQRALGEDVEGRLADGGGRVSGSPSRTDRVLAALDAAGLLTLRTGEPVTA</sequence>
<evidence type="ECO:0000313" key="3">
    <source>
        <dbReference type="Proteomes" id="UP000471126"/>
    </source>
</evidence>
<proteinExistence type="predicted"/>